<feature type="region of interest" description="Disordered" evidence="5">
    <location>
        <begin position="193"/>
        <end position="237"/>
    </location>
</feature>
<dbReference type="GO" id="GO:0071944">
    <property type="term" value="C:cell periphery"/>
    <property type="evidence" value="ECO:0007669"/>
    <property type="project" value="UniProtKB-ARBA"/>
</dbReference>
<feature type="compositionally biased region" description="Low complexity" evidence="5">
    <location>
        <begin position="85"/>
        <end position="102"/>
    </location>
</feature>
<dbReference type="InterPro" id="IPR051694">
    <property type="entry name" value="Immunoregulatory_rcpt-like"/>
</dbReference>
<keyword evidence="4 6" id="KW-0472">Membrane</keyword>
<dbReference type="PANTHER" id="PTHR15549:SF26">
    <property type="entry name" value="AXIAL BUDDING PATTERN PROTEIN 2-RELATED"/>
    <property type="match status" value="1"/>
</dbReference>
<dbReference type="EMBL" id="JAPEUV010000267">
    <property type="protein sequence ID" value="KAJ4329825.1"/>
    <property type="molecule type" value="Genomic_DNA"/>
</dbReference>
<dbReference type="AlphaFoldDB" id="A0A9W8WP72"/>
<evidence type="ECO:0000256" key="1">
    <source>
        <dbReference type="ARBA" id="ARBA00004167"/>
    </source>
</evidence>
<evidence type="ECO:0000256" key="4">
    <source>
        <dbReference type="ARBA" id="ARBA00023136"/>
    </source>
</evidence>
<evidence type="ECO:0000256" key="2">
    <source>
        <dbReference type="ARBA" id="ARBA00022692"/>
    </source>
</evidence>
<comment type="subcellular location">
    <subcellularLocation>
        <location evidence="1">Membrane</location>
        <topology evidence="1">Single-pass membrane protein</topology>
    </subcellularLocation>
</comment>
<reference evidence="7" key="1">
    <citation type="submission" date="2022-10" db="EMBL/GenBank/DDBJ databases">
        <title>Tapping the CABI collections for fungal endophytes: first genome assemblies for Collariella, Neodidymelliopsis, Ascochyta clinopodiicola, Didymella pomorum, Didymosphaeria variabile, Neocosmospora piperis and Neocucurbitaria cava.</title>
        <authorList>
            <person name="Hill R."/>
        </authorList>
    </citation>
    <scope>NUCLEOTIDE SEQUENCE</scope>
    <source>
        <strain evidence="7">IMI 360193</strain>
    </source>
</reference>
<name>A0A9W8WP72_9PLEO</name>
<feature type="region of interest" description="Disordered" evidence="5">
    <location>
        <begin position="150"/>
        <end position="170"/>
    </location>
</feature>
<dbReference type="PANTHER" id="PTHR15549">
    <property type="entry name" value="PAIRED IMMUNOGLOBULIN-LIKE TYPE 2 RECEPTOR"/>
    <property type="match status" value="1"/>
</dbReference>
<dbReference type="GO" id="GO:0016020">
    <property type="term" value="C:membrane"/>
    <property type="evidence" value="ECO:0007669"/>
    <property type="project" value="UniProtKB-SubCell"/>
</dbReference>
<keyword evidence="3 6" id="KW-1133">Transmembrane helix</keyword>
<feature type="transmembrane region" description="Helical" evidence="6">
    <location>
        <begin position="119"/>
        <end position="142"/>
    </location>
</feature>
<accession>A0A9W8WP72</accession>
<dbReference type="Proteomes" id="UP001140562">
    <property type="component" value="Unassembled WGS sequence"/>
</dbReference>
<feature type="region of interest" description="Disordered" evidence="5">
    <location>
        <begin position="85"/>
        <end position="112"/>
    </location>
</feature>
<gene>
    <name evidence="7" type="ORF">N0V87_010530</name>
</gene>
<dbReference type="OrthoDB" id="3945612at2759"/>
<keyword evidence="8" id="KW-1185">Reference proteome</keyword>
<evidence type="ECO:0000256" key="3">
    <source>
        <dbReference type="ARBA" id="ARBA00022989"/>
    </source>
</evidence>
<organism evidence="7 8">
    <name type="scientific">Didymella glomerata</name>
    <dbReference type="NCBI Taxonomy" id="749621"/>
    <lineage>
        <taxon>Eukaryota</taxon>
        <taxon>Fungi</taxon>
        <taxon>Dikarya</taxon>
        <taxon>Ascomycota</taxon>
        <taxon>Pezizomycotina</taxon>
        <taxon>Dothideomycetes</taxon>
        <taxon>Pleosporomycetidae</taxon>
        <taxon>Pleosporales</taxon>
        <taxon>Pleosporineae</taxon>
        <taxon>Didymellaceae</taxon>
        <taxon>Didymella</taxon>
    </lineage>
</organism>
<keyword evidence="2 6" id="KW-0812">Transmembrane</keyword>
<protein>
    <submittedName>
        <fullName evidence="7">Uncharacterized protein</fullName>
    </submittedName>
</protein>
<proteinExistence type="predicted"/>
<comment type="caution">
    <text evidence="7">The sequence shown here is derived from an EMBL/GenBank/DDBJ whole genome shotgun (WGS) entry which is preliminary data.</text>
</comment>
<evidence type="ECO:0000256" key="5">
    <source>
        <dbReference type="SAM" id="MobiDB-lite"/>
    </source>
</evidence>
<sequence length="237" mass="24353">MLEGISVLEECTQTKNQVNVCWSTIDNPVANLSDTKLNDTFSSLSAAKPRASSFPISLAQLQASATPTTSLPVSLSASSLSSGTATIPASTDASVTSVTTNSPGPAATTTNKKGISGGAIGGIVGGVVGGLALIGVAGFLLFRRRKANSKGDHAPIASGPPSEPEEHGNPYELNAYQQQHVGMAETPLPTEKYAYNASNNPYRDVPEVQGSPVGAHNVYEMQGSAPAEMDATAPRRA</sequence>
<evidence type="ECO:0000256" key="6">
    <source>
        <dbReference type="SAM" id="Phobius"/>
    </source>
</evidence>
<evidence type="ECO:0000313" key="7">
    <source>
        <dbReference type="EMBL" id="KAJ4329825.1"/>
    </source>
</evidence>
<evidence type="ECO:0000313" key="8">
    <source>
        <dbReference type="Proteomes" id="UP001140562"/>
    </source>
</evidence>